<dbReference type="AlphaFoldDB" id="A0A699ZFX6"/>
<dbReference type="Proteomes" id="UP000485058">
    <property type="component" value="Unassembled WGS sequence"/>
</dbReference>
<evidence type="ECO:0008006" key="3">
    <source>
        <dbReference type="Google" id="ProtNLM"/>
    </source>
</evidence>
<sequence length="142" mass="15495">MEGGNPEEVKGSAFANIVLPLQLLIMDVAARLHVMLEACARILSGDGSLQAHGVLQRAILDLEQARLAVRRAIIKQRRAFHVSLAAVPDGTSLPYADDLQDLVRVLSFIHANVKLLDKAMQIARTVGTLDPVLEKEGAWLLR</sequence>
<evidence type="ECO:0000313" key="2">
    <source>
        <dbReference type="Proteomes" id="UP000485058"/>
    </source>
</evidence>
<keyword evidence="2" id="KW-1185">Reference proteome</keyword>
<organism evidence="1 2">
    <name type="scientific">Haematococcus lacustris</name>
    <name type="common">Green alga</name>
    <name type="synonym">Haematococcus pluvialis</name>
    <dbReference type="NCBI Taxonomy" id="44745"/>
    <lineage>
        <taxon>Eukaryota</taxon>
        <taxon>Viridiplantae</taxon>
        <taxon>Chlorophyta</taxon>
        <taxon>core chlorophytes</taxon>
        <taxon>Chlorophyceae</taxon>
        <taxon>CS clade</taxon>
        <taxon>Chlamydomonadales</taxon>
        <taxon>Haematococcaceae</taxon>
        <taxon>Haematococcus</taxon>
    </lineage>
</organism>
<comment type="caution">
    <text evidence="1">The sequence shown here is derived from an EMBL/GenBank/DDBJ whole genome shotgun (WGS) entry which is preliminary data.</text>
</comment>
<reference evidence="1 2" key="1">
    <citation type="submission" date="2020-02" db="EMBL/GenBank/DDBJ databases">
        <title>Draft genome sequence of Haematococcus lacustris strain NIES-144.</title>
        <authorList>
            <person name="Morimoto D."/>
            <person name="Nakagawa S."/>
            <person name="Yoshida T."/>
            <person name="Sawayama S."/>
        </authorList>
    </citation>
    <scope>NUCLEOTIDE SEQUENCE [LARGE SCALE GENOMIC DNA]</scope>
    <source>
        <strain evidence="1 2">NIES-144</strain>
    </source>
</reference>
<evidence type="ECO:0000313" key="1">
    <source>
        <dbReference type="EMBL" id="GFH17738.1"/>
    </source>
</evidence>
<accession>A0A699ZFX6</accession>
<protein>
    <recommendedName>
        <fullName evidence="3">PhoU domain-containing protein</fullName>
    </recommendedName>
</protein>
<feature type="non-terminal residue" evidence="1">
    <location>
        <position position="1"/>
    </location>
</feature>
<gene>
    <name evidence="1" type="ORF">HaLaN_14431</name>
</gene>
<dbReference type="EMBL" id="BLLF01001194">
    <property type="protein sequence ID" value="GFH17738.1"/>
    <property type="molecule type" value="Genomic_DNA"/>
</dbReference>
<proteinExistence type="predicted"/>
<name>A0A699ZFX6_HAELA</name>